<dbReference type="SMART" id="SM00248">
    <property type="entry name" value="ANK"/>
    <property type="match status" value="2"/>
</dbReference>
<evidence type="ECO:0000256" key="4">
    <source>
        <dbReference type="SAM" id="MobiDB-lite"/>
    </source>
</evidence>
<dbReference type="PROSITE" id="PS50088">
    <property type="entry name" value="ANK_REPEAT"/>
    <property type="match status" value="1"/>
</dbReference>
<keyword evidence="1" id="KW-0677">Repeat</keyword>
<organism evidence="6 7">
    <name type="scientific">Cardiosporidium cionae</name>
    <dbReference type="NCBI Taxonomy" id="476202"/>
    <lineage>
        <taxon>Eukaryota</taxon>
        <taxon>Sar</taxon>
        <taxon>Alveolata</taxon>
        <taxon>Apicomplexa</taxon>
        <taxon>Aconoidasida</taxon>
        <taxon>Nephromycida</taxon>
        <taxon>Cardiosporidium</taxon>
    </lineage>
</organism>
<dbReference type="InterPro" id="IPR038092">
    <property type="entry name" value="PHAX_RNA-binding_sf"/>
</dbReference>
<dbReference type="Gene3D" id="1.25.40.20">
    <property type="entry name" value="Ankyrin repeat-containing domain"/>
    <property type="match status" value="1"/>
</dbReference>
<dbReference type="SUPFAM" id="SSF48403">
    <property type="entry name" value="Ankyrin repeat"/>
    <property type="match status" value="1"/>
</dbReference>
<evidence type="ECO:0000256" key="2">
    <source>
        <dbReference type="ARBA" id="ARBA00023043"/>
    </source>
</evidence>
<feature type="region of interest" description="Disordered" evidence="4">
    <location>
        <begin position="299"/>
        <end position="349"/>
    </location>
</feature>
<name>A0ABQ7JAT7_9APIC</name>
<evidence type="ECO:0000259" key="5">
    <source>
        <dbReference type="Pfam" id="PF10258"/>
    </source>
</evidence>
<feature type="region of interest" description="Disordered" evidence="4">
    <location>
        <begin position="221"/>
        <end position="250"/>
    </location>
</feature>
<dbReference type="InterPro" id="IPR050776">
    <property type="entry name" value="Ank_Repeat/CDKN_Inhibitor"/>
</dbReference>
<dbReference type="InterPro" id="IPR036770">
    <property type="entry name" value="Ankyrin_rpt-contain_sf"/>
</dbReference>
<dbReference type="PANTHER" id="PTHR24201">
    <property type="entry name" value="ANK_REP_REGION DOMAIN-CONTAINING PROTEIN"/>
    <property type="match status" value="1"/>
</dbReference>
<dbReference type="Gene3D" id="1.10.10.1440">
    <property type="entry name" value="PHAX RNA-binding domain"/>
    <property type="match status" value="1"/>
</dbReference>
<gene>
    <name evidence="6" type="ORF">IE077_000349</name>
</gene>
<evidence type="ECO:0000313" key="6">
    <source>
        <dbReference type="EMBL" id="KAF8821106.1"/>
    </source>
</evidence>
<feature type="repeat" description="ANK" evidence="3">
    <location>
        <begin position="20"/>
        <end position="52"/>
    </location>
</feature>
<keyword evidence="2 3" id="KW-0040">ANK repeat</keyword>
<evidence type="ECO:0000313" key="7">
    <source>
        <dbReference type="Proteomes" id="UP000823046"/>
    </source>
</evidence>
<evidence type="ECO:0000256" key="1">
    <source>
        <dbReference type="ARBA" id="ARBA00022737"/>
    </source>
</evidence>
<sequence>MEISSALLKHGSDVNAKDSHLRTPLHYAACRNRPVYLQWLLSHEADPEVKDIHNRTMLHAASLSGQVENATLLLKVGCPFSDKDIWDFTAKDLARVRAFASMTKALTEYEKKENINISTNNELDSLKEVVINTLISGLKEQKETQMKRCVHRLGCVICLEIFQKAIETEQKGGMLTEDKSRRKTAGGVFLSILKEKVIRNEISRSDWEYIRHEEKELHLIRRNRRSKAKSQNDTKPKCVQKGPLRPIRPSLSLPLAPHPFYASSSLPPYIPTPMGVSPPVYPPHMFPLAVNSSFISPFSSPGKNDVRTRPPCTPQNPTGRKSTIKENEKQNRSAVHRRLPPKGQNERRK</sequence>
<keyword evidence="7" id="KW-1185">Reference proteome</keyword>
<feature type="domain" description="Phosphorylated adapter RNA export protein RNA-binding" evidence="5">
    <location>
        <begin position="132"/>
        <end position="216"/>
    </location>
</feature>
<dbReference type="EMBL" id="JADAQX010000235">
    <property type="protein sequence ID" value="KAF8821106.1"/>
    <property type="molecule type" value="Genomic_DNA"/>
</dbReference>
<comment type="caution">
    <text evidence="6">The sequence shown here is derived from an EMBL/GenBank/DDBJ whole genome shotgun (WGS) entry which is preliminary data.</text>
</comment>
<reference evidence="6 7" key="1">
    <citation type="journal article" date="2020" name="bioRxiv">
        <title>Metabolic contributions of an alphaproteobacterial endosymbiont in the apicomplexan Cardiosporidium cionae.</title>
        <authorList>
            <person name="Hunter E.S."/>
            <person name="Paight C.J."/>
            <person name="Lane C.E."/>
        </authorList>
    </citation>
    <scope>NUCLEOTIDE SEQUENCE [LARGE SCALE GENOMIC DNA]</scope>
    <source>
        <strain evidence="6">ESH_2018</strain>
    </source>
</reference>
<dbReference type="Proteomes" id="UP000823046">
    <property type="component" value="Unassembled WGS sequence"/>
</dbReference>
<dbReference type="InterPro" id="IPR019385">
    <property type="entry name" value="PHAX_RNA-binding_domain"/>
</dbReference>
<accession>A0ABQ7JAT7</accession>
<dbReference type="InterPro" id="IPR002110">
    <property type="entry name" value="Ankyrin_rpt"/>
</dbReference>
<evidence type="ECO:0000256" key="3">
    <source>
        <dbReference type="PROSITE-ProRule" id="PRU00023"/>
    </source>
</evidence>
<protein>
    <submittedName>
        <fullName evidence="6">Ankyrin repeat-containing protein</fullName>
    </submittedName>
</protein>
<dbReference type="Pfam" id="PF10258">
    <property type="entry name" value="PHAX_RNA-bd"/>
    <property type="match status" value="1"/>
</dbReference>
<dbReference type="PANTHER" id="PTHR24201:SF15">
    <property type="entry name" value="ANKYRIN REPEAT DOMAIN-CONTAINING PROTEIN 66"/>
    <property type="match status" value="1"/>
</dbReference>
<dbReference type="Pfam" id="PF12796">
    <property type="entry name" value="Ank_2"/>
    <property type="match status" value="1"/>
</dbReference>
<proteinExistence type="predicted"/>